<feature type="active site" evidence="10 11">
    <location>
        <position position="159"/>
    </location>
</feature>
<evidence type="ECO:0000256" key="6">
    <source>
        <dbReference type="ARBA" id="ARBA00022842"/>
    </source>
</evidence>
<keyword evidence="7 10" id="KW-0456">Lyase</keyword>
<dbReference type="Proteomes" id="UP000830167">
    <property type="component" value="Chromosome"/>
</dbReference>
<dbReference type="Gene3D" id="1.20.1440.90">
    <property type="entry name" value="Phosphoenolpyruvate/pyruvate domain"/>
    <property type="match status" value="1"/>
</dbReference>
<protein>
    <recommendedName>
        <fullName evidence="5 10">Phosphoenolpyruvate carboxylase</fullName>
        <shortName evidence="10">PEPC</shortName>
        <shortName evidence="10">PEPCase</shortName>
        <ecNumber evidence="4 10">4.1.1.31</ecNumber>
    </recommendedName>
</protein>
<accession>A0ABY4CGW5</accession>
<evidence type="ECO:0000256" key="3">
    <source>
        <dbReference type="ARBA" id="ARBA00008346"/>
    </source>
</evidence>
<dbReference type="InterPro" id="IPR022805">
    <property type="entry name" value="PEP_COase_bac/pln-type"/>
</dbReference>
<evidence type="ECO:0000256" key="10">
    <source>
        <dbReference type="HAMAP-Rule" id="MF_00595"/>
    </source>
</evidence>
<dbReference type="InterPro" id="IPR033129">
    <property type="entry name" value="PEPCASE_His_AS"/>
</dbReference>
<dbReference type="InterPro" id="IPR021135">
    <property type="entry name" value="PEP_COase"/>
</dbReference>
<dbReference type="PANTHER" id="PTHR30523">
    <property type="entry name" value="PHOSPHOENOLPYRUVATE CARBOXYLASE"/>
    <property type="match status" value="1"/>
</dbReference>
<organism evidence="13 14">
    <name type="scientific">Fodinisporobacter ferrooxydans</name>
    <dbReference type="NCBI Taxonomy" id="2901836"/>
    <lineage>
        <taxon>Bacteria</taxon>
        <taxon>Bacillati</taxon>
        <taxon>Bacillota</taxon>
        <taxon>Bacilli</taxon>
        <taxon>Bacillales</taxon>
        <taxon>Alicyclobacillaceae</taxon>
        <taxon>Fodinisporobacter</taxon>
    </lineage>
</organism>
<evidence type="ECO:0000256" key="5">
    <source>
        <dbReference type="ARBA" id="ARBA00022419"/>
    </source>
</evidence>
<feature type="active site" evidence="10 12">
    <location>
        <position position="596"/>
    </location>
</feature>
<dbReference type="SUPFAM" id="SSF51621">
    <property type="entry name" value="Phosphoenolpyruvate/pyruvate domain"/>
    <property type="match status" value="1"/>
</dbReference>
<dbReference type="EC" id="4.1.1.31" evidence="4 10"/>
<dbReference type="GO" id="GO:0008964">
    <property type="term" value="F:phosphoenolpyruvate carboxylase activity"/>
    <property type="evidence" value="ECO:0007669"/>
    <property type="project" value="UniProtKB-EC"/>
</dbReference>
<evidence type="ECO:0000256" key="9">
    <source>
        <dbReference type="ARBA" id="ARBA00048995"/>
    </source>
</evidence>
<dbReference type="NCBIfam" id="NF000584">
    <property type="entry name" value="PRK00009.1"/>
    <property type="match status" value="1"/>
</dbReference>
<comment type="similarity">
    <text evidence="3 10">Belongs to the PEPCase type 1 family.</text>
</comment>
<dbReference type="Pfam" id="PF00311">
    <property type="entry name" value="PEPcase"/>
    <property type="match status" value="1"/>
</dbReference>
<evidence type="ECO:0000256" key="7">
    <source>
        <dbReference type="ARBA" id="ARBA00023239"/>
    </source>
</evidence>
<dbReference type="PROSITE" id="PS00781">
    <property type="entry name" value="PEPCASE_1"/>
    <property type="match status" value="1"/>
</dbReference>
<keyword evidence="8 10" id="KW-0120">Carbon dioxide fixation</keyword>
<comment type="cofactor">
    <cofactor evidence="1 10">
        <name>Mg(2+)</name>
        <dbReference type="ChEBI" id="CHEBI:18420"/>
    </cofactor>
</comment>
<dbReference type="InterPro" id="IPR018129">
    <property type="entry name" value="PEP_COase_Lys_AS"/>
</dbReference>
<proteinExistence type="inferred from homology"/>
<evidence type="ECO:0000256" key="8">
    <source>
        <dbReference type="ARBA" id="ARBA00023300"/>
    </source>
</evidence>
<gene>
    <name evidence="10 13" type="primary">ppc</name>
    <name evidence="13" type="ORF">LSG31_18015</name>
</gene>
<comment type="function">
    <text evidence="2 10">Forms oxaloacetate, a four-carbon dicarboxylic acid source for the tricarboxylic acid cycle.</text>
</comment>
<dbReference type="PROSITE" id="PS00393">
    <property type="entry name" value="PEPCASE_2"/>
    <property type="match status" value="1"/>
</dbReference>
<dbReference type="RefSeq" id="WP_347436447.1">
    <property type="nucleotide sequence ID" value="NZ_CP089291.1"/>
</dbReference>
<comment type="catalytic activity">
    <reaction evidence="9 10">
        <text>oxaloacetate + phosphate = phosphoenolpyruvate + hydrogencarbonate</text>
        <dbReference type="Rhea" id="RHEA:28370"/>
        <dbReference type="ChEBI" id="CHEBI:16452"/>
        <dbReference type="ChEBI" id="CHEBI:17544"/>
        <dbReference type="ChEBI" id="CHEBI:43474"/>
        <dbReference type="ChEBI" id="CHEBI:58702"/>
        <dbReference type="EC" id="4.1.1.31"/>
    </reaction>
</comment>
<dbReference type="PRINTS" id="PR00150">
    <property type="entry name" value="PEPCARBXLASE"/>
</dbReference>
<evidence type="ECO:0000256" key="11">
    <source>
        <dbReference type="PROSITE-ProRule" id="PRU10111"/>
    </source>
</evidence>
<evidence type="ECO:0000256" key="2">
    <source>
        <dbReference type="ARBA" id="ARBA00003670"/>
    </source>
</evidence>
<comment type="subunit">
    <text evidence="10">Homotetramer.</text>
</comment>
<keyword evidence="14" id="KW-1185">Reference proteome</keyword>
<evidence type="ECO:0000313" key="13">
    <source>
        <dbReference type="EMBL" id="UOF89756.1"/>
    </source>
</evidence>
<sequence>MEDFITDYARISEDSEFSAPSTPLRRDVRILGHLLGDVMQQQEGKELLDLVEEIRQLAKRMRSDFSPAVRQEFQQKIAAIPMDKRRHVIRAFAIYFQLVNIAEQNHRVRRKREYELTNDKPQRDSLEQTIADLKTAGVTEEEVVQMFADMRINLVLTAHPTEAMRRSVLDKHHSIALSASQFDQRLTPKEKERLKQRLLADIVALWQTDEIRSRRLTVMDEVQNGLYYFDETLFDVLPTIHMELESLLKQSYPDIGWKLQPIVTFGSWIGGDRDGNPYVTNEITYEAMRMHCQTALQQYRREIEKINKVLSVSTRQAAVSEELLKSIEVDDRLLNQVEEDAQTFFEPYRRKLHQIDFKLKYTLDHLLQSAGERAMESIVYRSPSELLHELTLIDRSLRLNKGEQIAETVLKPFIWKVKLFGFHVASLDIRQHSGAHESAIADLANQLGNPYYTTYSEEQKINWLTQVLQDRRLVTLPGAEYSSQTVQSLGLVKTVRACQQQFGEHCIENYLISMTQGASDLLEVLVLAKEAGLFQWKQDGTAASTLNVVPLFETIEDLRGAADVMESLFQHSVYKAQLAARGYHQEIMLGYSDSNKDGGYLTANWELYKAQISIHRMAKRYGVKITFFHGRGGALGRGGGPLTRSILAQPPEALHGRVKITEQGEVISSRYSMPGIAYRSLESSIWAVANSGLKRYERHAQQDQWERVMEQISEHAFHFYQGLVYGEEAFIKYFQTSTPINEIAELKIGSRPAKRKNSNDIRDLRAIPWVFSWTQNRHLLPAWYATGTALSAFVDENPDNIQILRNMYRSWYFFRALIENLQMALAKADMMIAREYSELLPDETDRQRIFTRITDEYVHTRDIILSITEQKHILDSSPVIQESIRLRNPYVDPLSYLQVQLLKDLREPQGLTEQDADDAEIIYEVMLTINGIAAGLRNTG</sequence>
<evidence type="ECO:0000256" key="12">
    <source>
        <dbReference type="PROSITE-ProRule" id="PRU10112"/>
    </source>
</evidence>
<evidence type="ECO:0000313" key="14">
    <source>
        <dbReference type="Proteomes" id="UP000830167"/>
    </source>
</evidence>
<reference evidence="13" key="1">
    <citation type="submission" date="2021-12" db="EMBL/GenBank/DDBJ databases">
        <title>Alicyclobacillaceae gen. nov., sp. nov., isolated from chalcocite enrichment system.</title>
        <authorList>
            <person name="Jiang Z."/>
        </authorList>
    </citation>
    <scope>NUCLEOTIDE SEQUENCE</scope>
    <source>
        <strain evidence="13">MYW30-H2</strain>
    </source>
</reference>
<dbReference type="EMBL" id="CP089291">
    <property type="protein sequence ID" value="UOF89756.1"/>
    <property type="molecule type" value="Genomic_DNA"/>
</dbReference>
<dbReference type="PANTHER" id="PTHR30523:SF6">
    <property type="entry name" value="PHOSPHOENOLPYRUVATE CARBOXYLASE"/>
    <property type="match status" value="1"/>
</dbReference>
<dbReference type="InterPro" id="IPR015813">
    <property type="entry name" value="Pyrv/PenolPyrv_kinase-like_dom"/>
</dbReference>
<keyword evidence="6 10" id="KW-0460">Magnesium</keyword>
<evidence type="ECO:0000256" key="4">
    <source>
        <dbReference type="ARBA" id="ARBA00012305"/>
    </source>
</evidence>
<evidence type="ECO:0000256" key="1">
    <source>
        <dbReference type="ARBA" id="ARBA00001946"/>
    </source>
</evidence>
<name>A0ABY4CGW5_9BACL</name>
<dbReference type="HAMAP" id="MF_00595">
    <property type="entry name" value="PEPcase_type1"/>
    <property type="match status" value="1"/>
</dbReference>